<dbReference type="RefSeq" id="WP_094252372.1">
    <property type="nucleotide sequence ID" value="NZ_JBHLXL010000001.1"/>
</dbReference>
<gene>
    <name evidence="1" type="ORF">CGZ90_10140</name>
</gene>
<name>A0A235FA65_9BACL</name>
<keyword evidence="2" id="KW-1185">Reference proteome</keyword>
<dbReference type="Gene3D" id="3.40.30.10">
    <property type="entry name" value="Glutaredoxin"/>
    <property type="match status" value="1"/>
</dbReference>
<protein>
    <recommendedName>
        <fullName evidence="3">Thioredoxin family protein</fullName>
    </recommendedName>
</protein>
<evidence type="ECO:0000313" key="1">
    <source>
        <dbReference type="EMBL" id="OYD58231.1"/>
    </source>
</evidence>
<evidence type="ECO:0000313" key="2">
    <source>
        <dbReference type="Proteomes" id="UP000215059"/>
    </source>
</evidence>
<dbReference type="NCBIfam" id="TIGR04019">
    <property type="entry name" value="B_thiol_YtxJ"/>
    <property type="match status" value="1"/>
</dbReference>
<proteinExistence type="predicted"/>
<dbReference type="Proteomes" id="UP000215059">
    <property type="component" value="Unassembled WGS sequence"/>
</dbReference>
<evidence type="ECO:0008006" key="3">
    <source>
        <dbReference type="Google" id="ProtNLM"/>
    </source>
</evidence>
<dbReference type="Pfam" id="PF11009">
    <property type="entry name" value="BrxC"/>
    <property type="match status" value="1"/>
</dbReference>
<comment type="caution">
    <text evidence="1">The sequence shown here is derived from an EMBL/GenBank/DDBJ whole genome shotgun (WGS) entry which is preliminary data.</text>
</comment>
<organism evidence="1 2">
    <name type="scientific">Fictibacillus aquaticus</name>
    <dbReference type="NCBI Taxonomy" id="2021314"/>
    <lineage>
        <taxon>Bacteria</taxon>
        <taxon>Bacillati</taxon>
        <taxon>Bacillota</taxon>
        <taxon>Bacilli</taxon>
        <taxon>Bacillales</taxon>
        <taxon>Fictibacillaceae</taxon>
        <taxon>Fictibacillus</taxon>
    </lineage>
</organism>
<dbReference type="InterPro" id="IPR036249">
    <property type="entry name" value="Thioredoxin-like_sf"/>
</dbReference>
<accession>A0A235FA65</accession>
<reference evidence="1 2" key="1">
    <citation type="submission" date="2017-07" db="EMBL/GenBank/DDBJ databases">
        <title>Fictibacillus sp. nov. GDSW-R2A3 Genome sequencing and assembly.</title>
        <authorList>
            <person name="Mayilraj S."/>
        </authorList>
    </citation>
    <scope>NUCLEOTIDE SEQUENCE [LARGE SCALE GENOMIC DNA]</scope>
    <source>
        <strain evidence="1 2">GDSW-R2A3</strain>
    </source>
</reference>
<dbReference type="AlphaFoldDB" id="A0A235FA65"/>
<dbReference type="OrthoDB" id="677051at2"/>
<dbReference type="EMBL" id="NOII01000002">
    <property type="protein sequence ID" value="OYD58231.1"/>
    <property type="molecule type" value="Genomic_DNA"/>
</dbReference>
<dbReference type="SUPFAM" id="SSF52833">
    <property type="entry name" value="Thioredoxin-like"/>
    <property type="match status" value="1"/>
</dbReference>
<sequence>MLVQLTNENEWKKVLEENNQFFLLKNSTTCPVSHEGYRQFEKFAENHPNEAFFFLNVQDARPLSNLIAEETGVRHESPQVFLFKNGNQVWNASHWSITVKKMEEVIS</sequence>
<dbReference type="InterPro" id="IPR022551">
    <property type="entry name" value="BrxC"/>
</dbReference>